<protein>
    <recommendedName>
        <fullName evidence="2">GH64 domain-containing protein</fullName>
    </recommendedName>
</protein>
<reference evidence="3" key="1">
    <citation type="journal article" date="2021" name="Nat. Commun.">
        <title>Genetic determinants of endophytism in the Arabidopsis root mycobiome.</title>
        <authorList>
            <person name="Mesny F."/>
            <person name="Miyauchi S."/>
            <person name="Thiergart T."/>
            <person name="Pickel B."/>
            <person name="Atanasova L."/>
            <person name="Karlsson M."/>
            <person name="Huettel B."/>
            <person name="Barry K.W."/>
            <person name="Haridas S."/>
            <person name="Chen C."/>
            <person name="Bauer D."/>
            <person name="Andreopoulos W."/>
            <person name="Pangilinan J."/>
            <person name="LaButti K."/>
            <person name="Riley R."/>
            <person name="Lipzen A."/>
            <person name="Clum A."/>
            <person name="Drula E."/>
            <person name="Henrissat B."/>
            <person name="Kohler A."/>
            <person name="Grigoriev I.V."/>
            <person name="Martin F.M."/>
            <person name="Hacquard S."/>
        </authorList>
    </citation>
    <scope>NUCLEOTIDE SEQUENCE</scope>
    <source>
        <strain evidence="3">MPI-CAGE-AT-0021</strain>
    </source>
</reference>
<dbReference type="CDD" id="cd09220">
    <property type="entry name" value="GH64-GluB-like"/>
    <property type="match status" value="1"/>
</dbReference>
<accession>A0A9P9DMA2</accession>
<dbReference type="AlphaFoldDB" id="A0A9P9DMA2"/>
<keyword evidence="1" id="KW-0732">Signal</keyword>
<dbReference type="InterPro" id="IPR037176">
    <property type="entry name" value="Osmotin/thaumatin-like_sf"/>
</dbReference>
<dbReference type="InterPro" id="IPR042517">
    <property type="entry name" value="Glyco_hydro_64_N_2"/>
</dbReference>
<keyword evidence="4" id="KW-1185">Reference proteome</keyword>
<dbReference type="InterPro" id="IPR037398">
    <property type="entry name" value="Glyco_hydro_64_fam"/>
</dbReference>
<comment type="caution">
    <text evidence="3">The sequence shown here is derived from an EMBL/GenBank/DDBJ whole genome shotgun (WGS) entry which is preliminary data.</text>
</comment>
<dbReference type="OrthoDB" id="10058186at2759"/>
<sequence>MRPFFFITALLGVATCHPTFRLARRSLTPEGFTKIHPGGIDDVVVTEDNTLNSTTFENSTSTIARRDPVGATLPLKFVNNHNGNAVNAYISGLDSNGAVVFVAADGSLIYPSSGGSLVPVQITDNIAIPITSTGETLEFTLPIEMSSGRIYFAEGELSFYMVNIGVGDGLVQPSVTNLQDASAGLNWGFVEFTYTGGVLYANISYVDFVGMILGMFLSVSGGSSTQSAAGLQADSVANICNALVTQKDADGFPWSSMCLANSAGTPIRVLSPGNFHELNADAFANYWTSYVDQVWSQYTTAPLTINTQTDAGDVSCQVSGDELICNGDNRGYAKPGANDIWGCNAGPFAILDGDNAIHKAVVPRLCAAFVRSTLLLDGGNVQPSLGSDSYYTVDPTNHYSRVIHEYEVDGKGYSFPYDDVNPDGNENASGTVSSANVDSLTIYVGAPPSA</sequence>
<proteinExistence type="predicted"/>
<feature type="domain" description="GH64" evidence="2">
    <location>
        <begin position="70"/>
        <end position="431"/>
    </location>
</feature>
<feature type="chain" id="PRO_5040113806" description="GH64 domain-containing protein" evidence="1">
    <location>
        <begin position="17"/>
        <end position="450"/>
    </location>
</feature>
<organism evidence="3 4">
    <name type="scientific">Dactylonectria estremocensis</name>
    <dbReference type="NCBI Taxonomy" id="1079267"/>
    <lineage>
        <taxon>Eukaryota</taxon>
        <taxon>Fungi</taxon>
        <taxon>Dikarya</taxon>
        <taxon>Ascomycota</taxon>
        <taxon>Pezizomycotina</taxon>
        <taxon>Sordariomycetes</taxon>
        <taxon>Hypocreomycetidae</taxon>
        <taxon>Hypocreales</taxon>
        <taxon>Nectriaceae</taxon>
        <taxon>Dactylonectria</taxon>
    </lineage>
</organism>
<evidence type="ECO:0000313" key="3">
    <source>
        <dbReference type="EMBL" id="KAH7121929.1"/>
    </source>
</evidence>
<dbReference type="Proteomes" id="UP000717696">
    <property type="component" value="Unassembled WGS sequence"/>
</dbReference>
<dbReference type="Pfam" id="PF16483">
    <property type="entry name" value="Glyco_hydro_64"/>
    <property type="match status" value="1"/>
</dbReference>
<dbReference type="PANTHER" id="PTHR38165">
    <property type="match status" value="1"/>
</dbReference>
<dbReference type="PANTHER" id="PTHR38165:SF1">
    <property type="entry name" value="GLUCANASE B"/>
    <property type="match status" value="1"/>
</dbReference>
<dbReference type="PROSITE" id="PS52006">
    <property type="entry name" value="GH64"/>
    <property type="match status" value="1"/>
</dbReference>
<evidence type="ECO:0000259" key="2">
    <source>
        <dbReference type="PROSITE" id="PS52006"/>
    </source>
</evidence>
<dbReference type="InterPro" id="IPR032477">
    <property type="entry name" value="Glyco_hydro_64"/>
</dbReference>
<feature type="signal peptide" evidence="1">
    <location>
        <begin position="1"/>
        <end position="16"/>
    </location>
</feature>
<dbReference type="EMBL" id="JAGMUU010000027">
    <property type="protein sequence ID" value="KAH7121929.1"/>
    <property type="molecule type" value="Genomic_DNA"/>
</dbReference>
<dbReference type="Gene3D" id="3.30.920.50">
    <property type="entry name" value="Beta-1,3-glucanase, C-terminal domain"/>
    <property type="match status" value="1"/>
</dbReference>
<evidence type="ECO:0000256" key="1">
    <source>
        <dbReference type="SAM" id="SignalP"/>
    </source>
</evidence>
<evidence type="ECO:0000313" key="4">
    <source>
        <dbReference type="Proteomes" id="UP000717696"/>
    </source>
</evidence>
<gene>
    <name evidence="3" type="ORF">B0J13DRAFT_567480</name>
</gene>
<dbReference type="Gene3D" id="2.60.110.10">
    <property type="entry name" value="Thaumatin"/>
    <property type="match status" value="1"/>
</dbReference>
<name>A0A9P9DMA2_9HYPO</name>